<evidence type="ECO:0000256" key="10">
    <source>
        <dbReference type="ARBA" id="ARBA00023098"/>
    </source>
</evidence>
<dbReference type="AlphaFoldDB" id="A0A482W3S1"/>
<keyword evidence="6 14" id="KW-0547">Nucleotide-binding</keyword>
<keyword evidence="11" id="KW-0464">Manganese</keyword>
<dbReference type="EC" id="6.4.1.3" evidence="3"/>
<dbReference type="Pfam" id="PF02786">
    <property type="entry name" value="CPSase_L_D2"/>
    <property type="match status" value="1"/>
</dbReference>
<keyword evidence="7 14" id="KW-0067">ATP-binding</keyword>
<dbReference type="InterPro" id="IPR005482">
    <property type="entry name" value="Biotin_COase_C"/>
</dbReference>
<keyword evidence="8" id="KW-0460">Magnesium</keyword>
<evidence type="ECO:0000256" key="13">
    <source>
        <dbReference type="ARBA" id="ARBA00049495"/>
    </source>
</evidence>
<evidence type="ECO:0000256" key="5">
    <source>
        <dbReference type="ARBA" id="ARBA00022723"/>
    </source>
</evidence>
<dbReference type="PROSITE" id="PS00866">
    <property type="entry name" value="CPSASE_1"/>
    <property type="match status" value="1"/>
</dbReference>
<dbReference type="UniPathway" id="UPA00945">
    <property type="reaction ID" value="UER00908"/>
</dbReference>
<dbReference type="PANTHER" id="PTHR18866">
    <property type="entry name" value="CARBOXYLASE:PYRUVATE/ACETYL-COA/PROPIONYL-COA CARBOXYLASE"/>
    <property type="match status" value="1"/>
</dbReference>
<evidence type="ECO:0000313" key="19">
    <source>
        <dbReference type="Proteomes" id="UP000292052"/>
    </source>
</evidence>
<evidence type="ECO:0000256" key="12">
    <source>
        <dbReference type="ARBA" id="ARBA00023267"/>
    </source>
</evidence>
<keyword evidence="4" id="KW-0436">Ligase</keyword>
<dbReference type="InterPro" id="IPR041265">
    <property type="entry name" value="PCC_BT"/>
</dbReference>
<dbReference type="PANTHER" id="PTHR18866:SF33">
    <property type="entry name" value="METHYLCROTONOYL-COA CARBOXYLASE SUBUNIT ALPHA, MITOCHONDRIAL-RELATED"/>
    <property type="match status" value="1"/>
</dbReference>
<comment type="pathway">
    <text evidence="2">Metabolic intermediate metabolism; propanoyl-CoA degradation; succinyl-CoA from propanoyl-CoA: step 1/3.</text>
</comment>
<dbReference type="GO" id="GO:0004658">
    <property type="term" value="F:propionyl-CoA carboxylase activity"/>
    <property type="evidence" value="ECO:0007669"/>
    <property type="project" value="UniProtKB-EC"/>
</dbReference>
<dbReference type="Gene3D" id="3.30.470.20">
    <property type="entry name" value="ATP-grasp fold, B domain"/>
    <property type="match status" value="1"/>
</dbReference>
<dbReference type="Gene3D" id="2.40.50.100">
    <property type="match status" value="1"/>
</dbReference>
<dbReference type="InterPro" id="IPR011764">
    <property type="entry name" value="Biotin_carboxylation_dom"/>
</dbReference>
<dbReference type="PROSITE" id="PS50968">
    <property type="entry name" value="BIOTINYL_LIPOYL"/>
    <property type="match status" value="1"/>
</dbReference>
<dbReference type="InterPro" id="IPR005479">
    <property type="entry name" value="CPAse_ATP-bd"/>
</dbReference>
<dbReference type="PROSITE" id="PS50975">
    <property type="entry name" value="ATP_GRASP"/>
    <property type="match status" value="1"/>
</dbReference>
<evidence type="ECO:0000256" key="7">
    <source>
        <dbReference type="ARBA" id="ARBA00022840"/>
    </source>
</evidence>
<feature type="domain" description="Biotin carboxylation" evidence="17">
    <location>
        <begin position="1"/>
        <end position="448"/>
    </location>
</feature>
<evidence type="ECO:0000256" key="3">
    <source>
        <dbReference type="ARBA" id="ARBA00013050"/>
    </source>
</evidence>
<protein>
    <recommendedName>
        <fullName evidence="3">propionyl-CoA carboxylase</fullName>
        <ecNumber evidence="3">6.4.1.3</ecNumber>
    </recommendedName>
</protein>
<dbReference type="PROSITE" id="PS50979">
    <property type="entry name" value="BC"/>
    <property type="match status" value="1"/>
</dbReference>
<organism evidence="18 19">
    <name type="scientific">Asbolus verrucosus</name>
    <name type="common">Desert ironclad beetle</name>
    <dbReference type="NCBI Taxonomy" id="1661398"/>
    <lineage>
        <taxon>Eukaryota</taxon>
        <taxon>Metazoa</taxon>
        <taxon>Ecdysozoa</taxon>
        <taxon>Arthropoda</taxon>
        <taxon>Hexapoda</taxon>
        <taxon>Insecta</taxon>
        <taxon>Pterygota</taxon>
        <taxon>Neoptera</taxon>
        <taxon>Endopterygota</taxon>
        <taxon>Coleoptera</taxon>
        <taxon>Polyphaga</taxon>
        <taxon>Cucujiformia</taxon>
        <taxon>Tenebrionidae</taxon>
        <taxon>Pimeliinae</taxon>
        <taxon>Asbolus</taxon>
    </lineage>
</organism>
<keyword evidence="19" id="KW-1185">Reference proteome</keyword>
<dbReference type="FunFam" id="3.30.470.20:FF:000028">
    <property type="entry name" value="Methylcrotonoyl-CoA carboxylase subunit alpha, mitochondrial"/>
    <property type="match status" value="1"/>
</dbReference>
<evidence type="ECO:0000313" key="18">
    <source>
        <dbReference type="EMBL" id="RZC39327.1"/>
    </source>
</evidence>
<dbReference type="InterPro" id="IPR011761">
    <property type="entry name" value="ATP-grasp"/>
</dbReference>
<sequence length="668" mass="74206">MSPPQTEANRGEIACRIISTAKKMGIKTVAVYSVADAQSRHVKLADEAVFIGPSAAAQSYLDTDKILDAIRSTGAEAVHPGYGFLSENAAFVSKLEEENIVFIGPSAKAITGMGDKLESKRLALAAGVNTIPGFDGVVKDGEHCVEISREIGYPVMIKASAGGGGKGMRIARNDNDAREGFKLSTEEAAASFGDARMLVEKFIDSPRHIEIQVLGDKHGHAVHLNERECSIQRRNQKVVEEAPSLFLDEVTRKAMGAQAIDLCQKLGYFSAGTVEFLVDNNHNFYFLEMNTRLQVEHPITECITGVDLVQQMIRIAKGHPLKFSQKDVKINGWAIESRVYAEDPYKNFGLPSIGRLYKYLEPGRITGVRCDSGVEEGSEITFHYDPMICKLVCYGRNREEAINRSVEALDYFVIRGVTHNIPLLRDILTEKHFTNGDVSTNYLSQVYPEGFHGHQLNEDEKSKLLAIASALYATNELRNRSFLNGPRLQIHEKMWHKWDIVISLNGRDYPIHIGQVNDSFEIKLNKEVFKIYKKDINLARPLIETKINNEQIVMQSVLRNPNGEYKITYQGTTYHLNVISKQAADLLHLMPQKPKIDVSKIIKTPMPGLVKSVSCKVGDIIAEGQELCTIEAMKMQNAMVALASGTVKAVQIKEGDTVSDDDVLIELE</sequence>
<dbReference type="SMART" id="SM00878">
    <property type="entry name" value="Biotin_carb_C"/>
    <property type="match status" value="1"/>
</dbReference>
<proteinExistence type="predicted"/>
<dbReference type="GO" id="GO:0046872">
    <property type="term" value="F:metal ion binding"/>
    <property type="evidence" value="ECO:0007669"/>
    <property type="project" value="UniProtKB-KW"/>
</dbReference>
<keyword evidence="5" id="KW-0479">Metal-binding</keyword>
<dbReference type="Gene3D" id="3.30.700.30">
    <property type="match status" value="1"/>
</dbReference>
<dbReference type="Pfam" id="PF00289">
    <property type="entry name" value="Biotin_carb_N"/>
    <property type="match status" value="1"/>
</dbReference>
<evidence type="ECO:0000256" key="11">
    <source>
        <dbReference type="ARBA" id="ARBA00023211"/>
    </source>
</evidence>
<evidence type="ECO:0000256" key="8">
    <source>
        <dbReference type="ARBA" id="ARBA00022842"/>
    </source>
</evidence>
<dbReference type="Pfam" id="PF18140">
    <property type="entry name" value="PCC_BT"/>
    <property type="match status" value="1"/>
</dbReference>
<dbReference type="InterPro" id="IPR050856">
    <property type="entry name" value="Biotin_carboxylase_complex"/>
</dbReference>
<dbReference type="Proteomes" id="UP000292052">
    <property type="component" value="Unassembled WGS sequence"/>
</dbReference>
<evidence type="ECO:0000259" key="16">
    <source>
        <dbReference type="PROSITE" id="PS50975"/>
    </source>
</evidence>
<dbReference type="InterPro" id="IPR001882">
    <property type="entry name" value="Biotin_BS"/>
</dbReference>
<dbReference type="GO" id="GO:0005739">
    <property type="term" value="C:mitochondrion"/>
    <property type="evidence" value="ECO:0007669"/>
    <property type="project" value="TreeGrafter"/>
</dbReference>
<dbReference type="NCBIfam" id="NF006367">
    <property type="entry name" value="PRK08591.1"/>
    <property type="match status" value="1"/>
</dbReference>
<evidence type="ECO:0000259" key="17">
    <source>
        <dbReference type="PROSITE" id="PS50979"/>
    </source>
</evidence>
<dbReference type="SUPFAM" id="SSF51230">
    <property type="entry name" value="Single hybrid motif"/>
    <property type="match status" value="1"/>
</dbReference>
<dbReference type="GO" id="GO:0005524">
    <property type="term" value="F:ATP binding"/>
    <property type="evidence" value="ECO:0007669"/>
    <property type="project" value="UniProtKB-UniRule"/>
</dbReference>
<dbReference type="InterPro" id="IPR016185">
    <property type="entry name" value="PreATP-grasp_dom_sf"/>
</dbReference>
<dbReference type="GO" id="GO:0016042">
    <property type="term" value="P:lipid catabolic process"/>
    <property type="evidence" value="ECO:0007669"/>
    <property type="project" value="UniProtKB-KW"/>
</dbReference>
<gene>
    <name evidence="18" type="ORF">BDFB_001072</name>
</gene>
<dbReference type="SUPFAM" id="SSF56059">
    <property type="entry name" value="Glutathione synthetase ATP-binding domain-like"/>
    <property type="match status" value="1"/>
</dbReference>
<evidence type="ECO:0000256" key="1">
    <source>
        <dbReference type="ARBA" id="ARBA00001953"/>
    </source>
</evidence>
<keyword evidence="9" id="KW-0442">Lipid degradation</keyword>
<comment type="caution">
    <text evidence="18">The sequence shown here is derived from an EMBL/GenBank/DDBJ whole genome shotgun (WGS) entry which is preliminary data.</text>
</comment>
<dbReference type="SUPFAM" id="SSF52440">
    <property type="entry name" value="PreATP-grasp domain"/>
    <property type="match status" value="1"/>
</dbReference>
<dbReference type="STRING" id="1661398.A0A482W3S1"/>
<evidence type="ECO:0000256" key="4">
    <source>
        <dbReference type="ARBA" id="ARBA00022598"/>
    </source>
</evidence>
<dbReference type="FunFam" id="3.40.50.20:FF:000010">
    <property type="entry name" value="Propionyl-CoA carboxylase subunit alpha"/>
    <property type="match status" value="1"/>
</dbReference>
<dbReference type="EMBL" id="QDEB01035402">
    <property type="protein sequence ID" value="RZC39327.1"/>
    <property type="molecule type" value="Genomic_DNA"/>
</dbReference>
<dbReference type="InterPro" id="IPR005481">
    <property type="entry name" value="BC-like_N"/>
</dbReference>
<evidence type="ECO:0000256" key="2">
    <source>
        <dbReference type="ARBA" id="ARBA00005060"/>
    </source>
</evidence>
<feature type="domain" description="Lipoyl-binding" evidence="15">
    <location>
        <begin position="593"/>
        <end position="668"/>
    </location>
</feature>
<dbReference type="SUPFAM" id="SSF51246">
    <property type="entry name" value="Rudiment single hybrid motif"/>
    <property type="match status" value="1"/>
</dbReference>
<accession>A0A482W3S1</accession>
<dbReference type="CDD" id="cd06850">
    <property type="entry name" value="biotinyl_domain"/>
    <property type="match status" value="1"/>
</dbReference>
<evidence type="ECO:0000256" key="9">
    <source>
        <dbReference type="ARBA" id="ARBA00022963"/>
    </source>
</evidence>
<dbReference type="Pfam" id="PF02785">
    <property type="entry name" value="Biotin_carb_C"/>
    <property type="match status" value="1"/>
</dbReference>
<reference evidence="18 19" key="1">
    <citation type="submission" date="2017-03" db="EMBL/GenBank/DDBJ databases">
        <title>Genome of the blue death feigning beetle - Asbolus verrucosus.</title>
        <authorList>
            <person name="Rider S.D."/>
        </authorList>
    </citation>
    <scope>NUCLEOTIDE SEQUENCE [LARGE SCALE GENOMIC DNA]</scope>
    <source>
        <strain evidence="18">Butters</strain>
        <tissue evidence="18">Head and leg muscle</tissue>
    </source>
</reference>
<evidence type="ECO:0000259" key="15">
    <source>
        <dbReference type="PROSITE" id="PS50968"/>
    </source>
</evidence>
<dbReference type="InterPro" id="IPR000089">
    <property type="entry name" value="Biotin_lipoyl"/>
</dbReference>
<evidence type="ECO:0000256" key="14">
    <source>
        <dbReference type="PROSITE-ProRule" id="PRU00409"/>
    </source>
</evidence>
<dbReference type="FunFam" id="3.30.1490.20:FF:000003">
    <property type="entry name" value="acetyl-CoA carboxylase isoform X1"/>
    <property type="match status" value="1"/>
</dbReference>
<keyword evidence="10" id="KW-0443">Lipid metabolism</keyword>
<dbReference type="PROSITE" id="PS00188">
    <property type="entry name" value="BIOTIN"/>
    <property type="match status" value="1"/>
</dbReference>
<dbReference type="PROSITE" id="PS00867">
    <property type="entry name" value="CPSASE_2"/>
    <property type="match status" value="1"/>
</dbReference>
<evidence type="ECO:0000256" key="6">
    <source>
        <dbReference type="ARBA" id="ARBA00022741"/>
    </source>
</evidence>
<keyword evidence="12" id="KW-0092">Biotin</keyword>
<dbReference type="InterPro" id="IPR011053">
    <property type="entry name" value="Single_hybrid_motif"/>
</dbReference>
<dbReference type="Pfam" id="PF00364">
    <property type="entry name" value="Biotin_lipoyl"/>
    <property type="match status" value="1"/>
</dbReference>
<name>A0A482W3S1_ASBVE</name>
<dbReference type="OrthoDB" id="196847at2759"/>
<comment type="catalytic activity">
    <reaction evidence="13">
        <text>propanoyl-CoA + hydrogencarbonate + ATP = (S)-methylmalonyl-CoA + ADP + phosphate + H(+)</text>
        <dbReference type="Rhea" id="RHEA:23720"/>
        <dbReference type="ChEBI" id="CHEBI:15378"/>
        <dbReference type="ChEBI" id="CHEBI:17544"/>
        <dbReference type="ChEBI" id="CHEBI:30616"/>
        <dbReference type="ChEBI" id="CHEBI:43474"/>
        <dbReference type="ChEBI" id="CHEBI:57327"/>
        <dbReference type="ChEBI" id="CHEBI:57392"/>
        <dbReference type="ChEBI" id="CHEBI:456216"/>
        <dbReference type="EC" id="6.4.1.3"/>
    </reaction>
    <physiologicalReaction direction="left-to-right" evidence="13">
        <dbReference type="Rhea" id="RHEA:23721"/>
    </physiologicalReaction>
</comment>
<comment type="cofactor">
    <cofactor evidence="1">
        <name>biotin</name>
        <dbReference type="ChEBI" id="CHEBI:57586"/>
    </cofactor>
</comment>
<dbReference type="InterPro" id="IPR011054">
    <property type="entry name" value="Rudment_hybrid_motif"/>
</dbReference>
<feature type="domain" description="ATP-grasp" evidence="16">
    <location>
        <begin position="120"/>
        <end position="317"/>
    </location>
</feature>